<dbReference type="GO" id="GO:0016020">
    <property type="term" value="C:membrane"/>
    <property type="evidence" value="ECO:0007669"/>
    <property type="project" value="UniProtKB-SubCell"/>
</dbReference>
<keyword evidence="2 5" id="KW-0812">Transmembrane</keyword>
<evidence type="ECO:0000256" key="5">
    <source>
        <dbReference type="SAM" id="Phobius"/>
    </source>
</evidence>
<gene>
    <name evidence="8" type="primary">LOC100902275</name>
</gene>
<keyword evidence="3 5" id="KW-1133">Transmembrane helix</keyword>
<proteinExistence type="predicted"/>
<feature type="transmembrane region" description="Helical" evidence="5">
    <location>
        <begin position="272"/>
        <end position="290"/>
    </location>
</feature>
<accession>A0AAJ6QS23</accession>
<feature type="transmembrane region" description="Helical" evidence="5">
    <location>
        <begin position="141"/>
        <end position="163"/>
    </location>
</feature>
<evidence type="ECO:0000256" key="4">
    <source>
        <dbReference type="ARBA" id="ARBA00023136"/>
    </source>
</evidence>
<feature type="transmembrane region" description="Helical" evidence="5">
    <location>
        <begin position="302"/>
        <end position="322"/>
    </location>
</feature>
<evidence type="ECO:0000259" key="6">
    <source>
        <dbReference type="Pfam" id="PF00892"/>
    </source>
</evidence>
<dbReference type="InterPro" id="IPR037185">
    <property type="entry name" value="EmrE-like"/>
</dbReference>
<feature type="transmembrane region" description="Helical" evidence="5">
    <location>
        <begin position="211"/>
        <end position="230"/>
    </location>
</feature>
<dbReference type="GeneID" id="100902275"/>
<feature type="transmembrane region" description="Helical" evidence="5">
    <location>
        <begin position="56"/>
        <end position="74"/>
    </location>
</feature>
<feature type="transmembrane region" description="Helical" evidence="5">
    <location>
        <begin position="328"/>
        <end position="345"/>
    </location>
</feature>
<dbReference type="KEGG" id="goe:100902275"/>
<dbReference type="RefSeq" id="XP_003744041.1">
    <property type="nucleotide sequence ID" value="XM_003743993.1"/>
</dbReference>
<evidence type="ECO:0000313" key="7">
    <source>
        <dbReference type="Proteomes" id="UP000694867"/>
    </source>
</evidence>
<evidence type="ECO:0000256" key="3">
    <source>
        <dbReference type="ARBA" id="ARBA00022989"/>
    </source>
</evidence>
<name>A0AAJ6QS23_9ACAR</name>
<feature type="transmembrane region" description="Helical" evidence="5">
    <location>
        <begin position="239"/>
        <end position="260"/>
    </location>
</feature>
<feature type="domain" description="EamA" evidence="6">
    <location>
        <begin position="55"/>
        <end position="186"/>
    </location>
</feature>
<keyword evidence="7" id="KW-1185">Reference proteome</keyword>
<feature type="domain" description="EamA" evidence="6">
    <location>
        <begin position="211"/>
        <end position="344"/>
    </location>
</feature>
<organism evidence="7 8">
    <name type="scientific">Galendromus occidentalis</name>
    <name type="common">western predatory mite</name>
    <dbReference type="NCBI Taxonomy" id="34638"/>
    <lineage>
        <taxon>Eukaryota</taxon>
        <taxon>Metazoa</taxon>
        <taxon>Ecdysozoa</taxon>
        <taxon>Arthropoda</taxon>
        <taxon>Chelicerata</taxon>
        <taxon>Arachnida</taxon>
        <taxon>Acari</taxon>
        <taxon>Parasitiformes</taxon>
        <taxon>Mesostigmata</taxon>
        <taxon>Gamasina</taxon>
        <taxon>Phytoseioidea</taxon>
        <taxon>Phytoseiidae</taxon>
        <taxon>Typhlodrominae</taxon>
        <taxon>Galendromus</taxon>
    </lineage>
</organism>
<feature type="transmembrane region" description="Helical" evidence="5">
    <location>
        <begin position="80"/>
        <end position="102"/>
    </location>
</feature>
<dbReference type="PANTHER" id="PTHR22911:SF6">
    <property type="entry name" value="SOLUTE CARRIER FAMILY 35 MEMBER G1"/>
    <property type="match status" value="1"/>
</dbReference>
<evidence type="ECO:0000256" key="2">
    <source>
        <dbReference type="ARBA" id="ARBA00022692"/>
    </source>
</evidence>
<dbReference type="Proteomes" id="UP000694867">
    <property type="component" value="Unplaced"/>
</dbReference>
<dbReference type="InterPro" id="IPR000620">
    <property type="entry name" value="EamA_dom"/>
</dbReference>
<sequence length="367" mass="40965">MIKKVRDKISLNIGHDDDDDDTKALVSSQSFESPLKMLDSMSVDTGSAEMLSLYRGLLFASISSLFFSLCSVIVKKLHYIHPAQLACLRFVGIFVFTLPCVIYRQQPLLGPRDVRWMLIMRGIAGSTSLYLRFYALRYLPIADASVIIFSVPVFVAVMAKVFLKEPCSVFHWISVMATLFGIALITKLPFLFGTRDEIEQLSDASSSDRTFGILAAISSTVFSASVYVLLRKLKDTDHFVVMLNFGWVAVIETFFLTLSLGSFTMPRSSDDLMMVFALCLFSFLGQVCLTRALQTEQAGPVSVVRATADIAFVFIWQISFFGEIPDRYSVSGAILVSLCVILTSVRKWVLSLPEHSAAKHRLLFLTF</sequence>
<evidence type="ECO:0000256" key="1">
    <source>
        <dbReference type="ARBA" id="ARBA00004141"/>
    </source>
</evidence>
<dbReference type="Pfam" id="PF00892">
    <property type="entry name" value="EamA"/>
    <property type="match status" value="2"/>
</dbReference>
<keyword evidence="4 5" id="KW-0472">Membrane</keyword>
<dbReference type="SUPFAM" id="SSF103481">
    <property type="entry name" value="Multidrug resistance efflux transporter EmrE"/>
    <property type="match status" value="2"/>
</dbReference>
<dbReference type="AlphaFoldDB" id="A0AAJ6QS23"/>
<dbReference type="PANTHER" id="PTHR22911">
    <property type="entry name" value="ACYL-MALONYL CONDENSING ENZYME-RELATED"/>
    <property type="match status" value="1"/>
</dbReference>
<comment type="subcellular location">
    <subcellularLocation>
        <location evidence="1">Membrane</location>
        <topology evidence="1">Multi-pass membrane protein</topology>
    </subcellularLocation>
</comment>
<protein>
    <submittedName>
        <fullName evidence="8">Solute carrier family 35 member G1-like</fullName>
    </submittedName>
</protein>
<feature type="transmembrane region" description="Helical" evidence="5">
    <location>
        <begin position="170"/>
        <end position="191"/>
    </location>
</feature>
<evidence type="ECO:0000313" key="8">
    <source>
        <dbReference type="RefSeq" id="XP_003744041.1"/>
    </source>
</evidence>
<reference evidence="8" key="1">
    <citation type="submission" date="2025-08" db="UniProtKB">
        <authorList>
            <consortium name="RefSeq"/>
        </authorList>
    </citation>
    <scope>IDENTIFICATION</scope>
</reference>